<evidence type="ECO:0000313" key="4">
    <source>
        <dbReference type="EMBL" id="ASU50568.1"/>
    </source>
</evidence>
<dbReference type="Proteomes" id="UP000315832">
    <property type="component" value="Segment"/>
</dbReference>
<dbReference type="Proteomes" id="UP000317920">
    <property type="component" value="Segment"/>
</dbReference>
<evidence type="ECO:0000313" key="7">
    <source>
        <dbReference type="EMBL" id="ASU50652.1"/>
    </source>
</evidence>
<evidence type="ECO:0000313" key="1">
    <source>
        <dbReference type="EMBL" id="ASU50487.1"/>
    </source>
</evidence>
<dbReference type="EMBL" id="KY468403">
    <property type="protein sequence ID" value="ASU50514.1"/>
    <property type="molecule type" value="Genomic_DNA"/>
</dbReference>
<dbReference type="EMBL" id="KY468406">
    <property type="protein sequence ID" value="ASU50595.1"/>
    <property type="molecule type" value="Genomic_DNA"/>
</dbReference>
<dbReference type="EMBL" id="KY748210">
    <property type="protein sequence ID" value="ASU50652.1"/>
    <property type="molecule type" value="Genomic_DNA"/>
</dbReference>
<dbReference type="EMBL" id="KY468407">
    <property type="protein sequence ID" value="ASU50622.1"/>
    <property type="molecule type" value="Genomic_DNA"/>
</dbReference>
<dbReference type="Proteomes" id="UP000218501">
    <property type="component" value="Segment"/>
</dbReference>
<dbReference type="Proteomes" id="UP000317884">
    <property type="component" value="Genome"/>
</dbReference>
<dbReference type="EMBL" id="KY468404">
    <property type="protein sequence ID" value="ASU50541.1"/>
    <property type="molecule type" value="Genomic_DNA"/>
</dbReference>
<dbReference type="EMBL" id="KY468405">
    <property type="protein sequence ID" value="ASU50568.1"/>
    <property type="molecule type" value="Genomic_DNA"/>
</dbReference>
<evidence type="ECO:0000313" key="8">
    <source>
        <dbReference type="Proteomes" id="UP000218501"/>
    </source>
</evidence>
<reference evidence="2 8" key="1">
    <citation type="journal article" date="2017" name="J. Gen. Virol.">
        <title>Whole-genome sequences of Odocoileus hemionus deer adenovirus isolates from deer, moose and elk are highly conserved and support a new species in the genus Atadenovirus.</title>
        <authorList>
            <person name="Miller M.M."/>
            <person name="Cornish T.E."/>
            <person name="Creekmore T.E."/>
            <person name="Fox K."/>
            <person name="Laegreid W."/>
            <person name="McKenna J."/>
            <person name="Vasquez M."/>
            <person name="Woods L.W."/>
        </authorList>
    </citation>
    <scope>NUCLEOTIDE SEQUENCE [LARGE SCALE GENOMIC DNA]</scope>
    <source>
        <strain evidence="1">Ad02_MD</strain>
        <strain evidence="2">Ad06_WTD</strain>
        <strain evidence="3">Ad10_Aa</strain>
        <strain evidence="4">Ad13_Elk</strain>
        <strain evidence="5">Ad16_Elk</strain>
        <strain evidence="6">Ad99_Aa</strain>
        <strain evidence="7">CA_AdV_Ohc 98-6943</strain>
    </source>
</reference>
<sequence length="219" mass="25797">MELNLQVIACKKPELMSHGLELFRCHGRGRLCPALQVTNLKKLLTPVIYDQFFCTFPISQKKDSFYRKREMDYIFYYHCHCNSPGSLQCLAAKNVLLLCFNDMPVTLYSERIMRMVPICCNTWVCCPIMFLGAFKMGHVHFYFFFCGISCKSFTDAWFNFHSSEEIQFGDSCRILGIKCRCNWPFNQCLQETEKKINCLRLLHSCTFLFRITHESPWHL</sequence>
<keyword evidence="8" id="KW-1185">Reference proteome</keyword>
<dbReference type="Proteomes" id="UP000318921">
    <property type="component" value="Segment"/>
</dbReference>
<dbReference type="KEGG" id="vg:33900179"/>
<dbReference type="OrthoDB" id="5555at10239"/>
<dbReference type="Proteomes" id="UP000318427">
    <property type="component" value="Segment"/>
</dbReference>
<accession>A0A223PYV5</accession>
<evidence type="ECO:0000313" key="5">
    <source>
        <dbReference type="EMBL" id="ASU50595.1"/>
    </source>
</evidence>
<evidence type="ECO:0000313" key="3">
    <source>
        <dbReference type="EMBL" id="ASU50541.1"/>
    </source>
</evidence>
<dbReference type="GeneID" id="33900179"/>
<proteinExistence type="predicted"/>
<evidence type="ECO:0000313" key="2">
    <source>
        <dbReference type="EMBL" id="ASU50514.1"/>
    </source>
</evidence>
<dbReference type="Proteomes" id="UP000317382">
    <property type="component" value="Genome"/>
</dbReference>
<name>A0A223PYV5_9ADEN</name>
<organism evidence="2">
    <name type="scientific">Odocoileus adenovirus 1</name>
    <dbReference type="NCBI Taxonomy" id="78522"/>
    <lineage>
        <taxon>Viruses</taxon>
        <taxon>Varidnaviria</taxon>
        <taxon>Bamfordvirae</taxon>
        <taxon>Preplasmiviricota</taxon>
        <taxon>Polisuviricotina</taxon>
        <taxon>Pharingeaviricetes</taxon>
        <taxon>Rowavirales</taxon>
        <taxon>Adenoviridae</taxon>
        <taxon>Barthadenovirus</taxon>
        <taxon>Barthadenovirus cervi</taxon>
        <taxon>Deer atadenovirus A</taxon>
    </lineage>
</organism>
<dbReference type="EMBL" id="KY468402">
    <property type="protein sequence ID" value="ASU50487.1"/>
    <property type="molecule type" value="Genomic_DNA"/>
</dbReference>
<reference evidence="2" key="2">
    <citation type="submission" date="2017-01" db="EMBL/GenBank/DDBJ databases">
        <authorList>
            <person name="Mah S.A."/>
            <person name="Swanson W.J."/>
            <person name="Moy G.W."/>
            <person name="Vacquier V.D."/>
        </authorList>
    </citation>
    <scope>NUCLEOTIDE SEQUENCE</scope>
    <source>
        <strain evidence="1">Ad02_MD</strain>
        <strain evidence="2">Ad06_WTD</strain>
        <strain evidence="3">Ad10_Aa</strain>
        <strain evidence="4">Ad13_Elk</strain>
        <strain evidence="5">Ad16_Elk</strain>
        <strain evidence="6">Ad99_Aa</strain>
    </source>
</reference>
<dbReference type="RefSeq" id="YP_009414592.1">
    <property type="nucleotide sequence ID" value="NC_035619.1"/>
</dbReference>
<evidence type="ECO:0000313" key="6">
    <source>
        <dbReference type="EMBL" id="ASU50622.1"/>
    </source>
</evidence>
<protein>
    <submittedName>
        <fullName evidence="2">E4.2</fullName>
    </submittedName>
</protein>